<feature type="region of interest" description="Disordered" evidence="1">
    <location>
        <begin position="44"/>
        <end position="69"/>
    </location>
</feature>
<name>A0AA88SZ58_CHASR</name>
<evidence type="ECO:0000256" key="1">
    <source>
        <dbReference type="SAM" id="MobiDB-lite"/>
    </source>
</evidence>
<dbReference type="Proteomes" id="UP001187415">
    <property type="component" value="Unassembled WGS sequence"/>
</dbReference>
<accession>A0AA88SZ58</accession>
<keyword evidence="3" id="KW-1185">Reference proteome</keyword>
<evidence type="ECO:0000313" key="2">
    <source>
        <dbReference type="EMBL" id="KAK2856419.1"/>
    </source>
</evidence>
<evidence type="ECO:0000313" key="3">
    <source>
        <dbReference type="Proteomes" id="UP001187415"/>
    </source>
</evidence>
<organism evidence="2 3">
    <name type="scientific">Channa striata</name>
    <name type="common">Snakehead murrel</name>
    <name type="synonym">Ophicephalus striatus</name>
    <dbReference type="NCBI Taxonomy" id="64152"/>
    <lineage>
        <taxon>Eukaryota</taxon>
        <taxon>Metazoa</taxon>
        <taxon>Chordata</taxon>
        <taxon>Craniata</taxon>
        <taxon>Vertebrata</taxon>
        <taxon>Euteleostomi</taxon>
        <taxon>Actinopterygii</taxon>
        <taxon>Neopterygii</taxon>
        <taxon>Teleostei</taxon>
        <taxon>Neoteleostei</taxon>
        <taxon>Acanthomorphata</taxon>
        <taxon>Anabantaria</taxon>
        <taxon>Anabantiformes</taxon>
        <taxon>Channoidei</taxon>
        <taxon>Channidae</taxon>
        <taxon>Channa</taxon>
    </lineage>
</organism>
<proteinExistence type="predicted"/>
<dbReference type="EMBL" id="JAUPFM010000003">
    <property type="protein sequence ID" value="KAK2856419.1"/>
    <property type="molecule type" value="Genomic_DNA"/>
</dbReference>
<dbReference type="AlphaFoldDB" id="A0AA88SZ58"/>
<comment type="caution">
    <text evidence="2">The sequence shown here is derived from an EMBL/GenBank/DDBJ whole genome shotgun (WGS) entry which is preliminary data.</text>
</comment>
<reference evidence="2" key="1">
    <citation type="submission" date="2023-07" db="EMBL/GenBank/DDBJ databases">
        <title>Chromosome-level Genome Assembly of Striped Snakehead (Channa striata).</title>
        <authorList>
            <person name="Liu H."/>
        </authorList>
    </citation>
    <scope>NUCLEOTIDE SEQUENCE</scope>
    <source>
        <strain evidence="2">Gz</strain>
        <tissue evidence="2">Muscle</tissue>
    </source>
</reference>
<gene>
    <name evidence="2" type="ORF">Q5P01_005154</name>
</gene>
<sequence>MEGEREKMGAASLHHPHPLTEMLNLLSASLSLVAGSPICMQMEPVGGASRNPEGLVGPHSGATYPPGPL</sequence>
<protein>
    <submittedName>
        <fullName evidence="2">Uncharacterized protein</fullName>
    </submittedName>
</protein>